<name>A0AB33IV34_9BACT</name>
<sequence>MSNNSKLHREQRAAKQEKQAKKVINWIFAGLIVLAIAFAIYSVFIV</sequence>
<accession>A0AB33IV34</accession>
<evidence type="ECO:0000313" key="2">
    <source>
        <dbReference type="EMBL" id="BFO71796.1"/>
    </source>
</evidence>
<keyword evidence="1" id="KW-1133">Transmembrane helix</keyword>
<reference evidence="2" key="1">
    <citation type="submission" date="2024-07" db="EMBL/GenBank/DDBJ databases">
        <title>Complete genome sequence of Prevotella sp. YM-2024 GTC17253.</title>
        <authorList>
            <person name="Hayashi M."/>
            <person name="Muto Y."/>
            <person name="Tanaka K."/>
            <person name="Niwa H."/>
        </authorList>
    </citation>
    <scope>NUCLEOTIDE SEQUENCE</scope>
    <source>
        <strain evidence="2">GTC17253</strain>
    </source>
</reference>
<proteinExistence type="predicted"/>
<gene>
    <name evidence="2" type="ORF">GTC17253_17620</name>
</gene>
<keyword evidence="1" id="KW-0472">Membrane</keyword>
<keyword evidence="1" id="KW-0812">Transmembrane</keyword>
<protein>
    <submittedName>
        <fullName evidence="2">Uncharacterized protein</fullName>
    </submittedName>
</protein>
<dbReference type="AlphaFoldDB" id="A0AB33IV34"/>
<dbReference type="EMBL" id="AP035785">
    <property type="protein sequence ID" value="BFO71796.1"/>
    <property type="molecule type" value="Genomic_DNA"/>
</dbReference>
<evidence type="ECO:0000256" key="1">
    <source>
        <dbReference type="SAM" id="Phobius"/>
    </source>
</evidence>
<organism evidence="2">
    <name type="scientific">Prevotella sp. GTC17253</name>
    <dbReference type="NCBI Taxonomy" id="3236793"/>
    <lineage>
        <taxon>Bacteria</taxon>
        <taxon>Pseudomonadati</taxon>
        <taxon>Bacteroidota</taxon>
        <taxon>Bacteroidia</taxon>
        <taxon>Bacteroidales</taxon>
        <taxon>Prevotellaceae</taxon>
        <taxon>Prevotella</taxon>
    </lineage>
</organism>
<feature type="transmembrane region" description="Helical" evidence="1">
    <location>
        <begin position="23"/>
        <end position="44"/>
    </location>
</feature>